<proteinExistence type="predicted"/>
<protein>
    <submittedName>
        <fullName evidence="1">Uncharacterized protein</fullName>
    </submittedName>
</protein>
<keyword evidence="2" id="KW-1185">Reference proteome</keyword>
<sequence length="39" mass="4621">MRLRAEHPASFVLCVAFEQRKLTADKWQGTRITRSWSMI</sequence>
<dbReference type="HOGENOM" id="CLU_3308426_0_0_0"/>
<evidence type="ECO:0000313" key="1">
    <source>
        <dbReference type="EMBL" id="AFD27325.1"/>
    </source>
</evidence>
<accession>H8H1C8</accession>
<organism evidence="1 2">
    <name type="scientific">Deinococcus gobiensis (strain DSM 21396 / JCM 16679 / CGMCC 1.7299 / I-0)</name>
    <dbReference type="NCBI Taxonomy" id="745776"/>
    <lineage>
        <taxon>Bacteria</taxon>
        <taxon>Thermotogati</taxon>
        <taxon>Deinococcota</taxon>
        <taxon>Deinococci</taxon>
        <taxon>Deinococcales</taxon>
        <taxon>Deinococcaceae</taxon>
        <taxon>Deinococcus</taxon>
    </lineage>
</organism>
<gene>
    <name evidence="1" type="ordered locus">DGo_PB0056</name>
</gene>
<reference evidence="1 2" key="1">
    <citation type="journal article" date="2012" name="PLoS ONE">
        <title>Genome sequence and transcriptome analysis of the radioresistant bacterium Deinococcus gobiensis: insights into the extreme environmental adaptations.</title>
        <authorList>
            <person name="Yuan M."/>
            <person name="Chen M."/>
            <person name="Zhang W."/>
            <person name="Lu W."/>
            <person name="Wang J."/>
            <person name="Yang M."/>
            <person name="Zhao P."/>
            <person name="Tang R."/>
            <person name="Li X."/>
            <person name="Hao Y."/>
            <person name="Zhou Z."/>
            <person name="Zhan Y."/>
            <person name="Yu H."/>
            <person name="Teng C."/>
            <person name="Yan Y."/>
            <person name="Ping S."/>
            <person name="Wang Y."/>
            <person name="Lin M."/>
        </authorList>
    </citation>
    <scope>NUCLEOTIDE SEQUENCE [LARGE SCALE GENOMIC DNA]</scope>
    <source>
        <strain evidence="2">DSM 21396 / JCM 16679 / CGMCC 1.7299 / I-0</strain>
        <plasmid evidence="1">P2</plasmid>
    </source>
</reference>
<dbReference type="EMBL" id="CP002193">
    <property type="protein sequence ID" value="AFD27325.1"/>
    <property type="molecule type" value="Genomic_DNA"/>
</dbReference>
<dbReference type="AlphaFoldDB" id="H8H1C8"/>
<keyword evidence="1" id="KW-0614">Plasmid</keyword>
<name>H8H1C8_DEIGI</name>
<evidence type="ECO:0000313" key="2">
    <source>
        <dbReference type="Proteomes" id="UP000007575"/>
    </source>
</evidence>
<dbReference type="KEGG" id="dgo:DGo_PB0056"/>
<dbReference type="Proteomes" id="UP000007575">
    <property type="component" value="Plasmid P2"/>
</dbReference>
<geneLocation type="plasmid" evidence="1 2">
    <name>P2</name>
</geneLocation>